<feature type="compositionally biased region" description="Low complexity" evidence="1">
    <location>
        <begin position="137"/>
        <end position="146"/>
    </location>
</feature>
<proteinExistence type="predicted"/>
<name>A0A5N6YZ60_9EURO</name>
<evidence type="ECO:0000256" key="1">
    <source>
        <dbReference type="SAM" id="MobiDB-lite"/>
    </source>
</evidence>
<feature type="region of interest" description="Disordered" evidence="1">
    <location>
        <begin position="137"/>
        <end position="174"/>
    </location>
</feature>
<evidence type="ECO:0000313" key="2">
    <source>
        <dbReference type="EMBL" id="KAE8350458.1"/>
    </source>
</evidence>
<dbReference type="AlphaFoldDB" id="A0A5N6YZ60"/>
<reference evidence="3" key="1">
    <citation type="submission" date="2019-04" db="EMBL/GenBank/DDBJ databases">
        <title>Friends and foes A comparative genomics studyof 23 Aspergillus species from section Flavi.</title>
        <authorList>
            <consortium name="DOE Joint Genome Institute"/>
            <person name="Kjaerbolling I."/>
            <person name="Vesth T."/>
            <person name="Frisvad J.C."/>
            <person name="Nybo J.L."/>
            <person name="Theobald S."/>
            <person name="Kildgaard S."/>
            <person name="Isbrandt T."/>
            <person name="Kuo A."/>
            <person name="Sato A."/>
            <person name="Lyhne E.K."/>
            <person name="Kogle M.E."/>
            <person name="Wiebenga A."/>
            <person name="Kun R.S."/>
            <person name="Lubbers R.J."/>
            <person name="Makela M.R."/>
            <person name="Barry K."/>
            <person name="Chovatia M."/>
            <person name="Clum A."/>
            <person name="Daum C."/>
            <person name="Haridas S."/>
            <person name="He G."/>
            <person name="LaButti K."/>
            <person name="Lipzen A."/>
            <person name="Mondo S."/>
            <person name="Riley R."/>
            <person name="Salamov A."/>
            <person name="Simmons B.A."/>
            <person name="Magnuson J.K."/>
            <person name="Henrissat B."/>
            <person name="Mortensen U.H."/>
            <person name="Larsen T.O."/>
            <person name="Devries R.P."/>
            <person name="Grigoriev I.V."/>
            <person name="Machida M."/>
            <person name="Baker S.E."/>
            <person name="Andersen M.R."/>
        </authorList>
    </citation>
    <scope>NUCLEOTIDE SEQUENCE [LARGE SCALE GENOMIC DNA]</scope>
    <source>
        <strain evidence="3">CBS 553.77</strain>
    </source>
</reference>
<dbReference type="EMBL" id="ML739223">
    <property type="protein sequence ID" value="KAE8350458.1"/>
    <property type="molecule type" value="Genomic_DNA"/>
</dbReference>
<evidence type="ECO:0000313" key="3">
    <source>
        <dbReference type="Proteomes" id="UP000327118"/>
    </source>
</evidence>
<gene>
    <name evidence="2" type="ORF">BDV28DRAFT_150902</name>
</gene>
<organism evidence="2 3">
    <name type="scientific">Aspergillus coremiiformis</name>
    <dbReference type="NCBI Taxonomy" id="138285"/>
    <lineage>
        <taxon>Eukaryota</taxon>
        <taxon>Fungi</taxon>
        <taxon>Dikarya</taxon>
        <taxon>Ascomycota</taxon>
        <taxon>Pezizomycotina</taxon>
        <taxon>Eurotiomycetes</taxon>
        <taxon>Eurotiomycetidae</taxon>
        <taxon>Eurotiales</taxon>
        <taxon>Aspergillaceae</taxon>
        <taxon>Aspergillus</taxon>
        <taxon>Aspergillus subgen. Circumdati</taxon>
    </lineage>
</organism>
<sequence>MDSLSQELLLLIIPYLRETPPNTLQSCKPPLKIASYATISRQWQHAIERFTLSTLHTYSSDLLTFRQVFALPRRRKTLRRLHYEIDLPAYSANRIACFERRRESKANEIAFHRGLADLFHALSKWDKQGLELTLTTSSPTDPSHLTWPKPKNPALQIEHRHGPSHAKPRRKEQQLTKVPKALSTALDVQYLPHLQSLTIHLDQSIPRNHNFKPHLPDPSYPAGDTLNLAIKALAETSPLSHLHLTGDWPISPALFTDATFPHLRDLKIEAALLTYDGRWYYDGDPSATEPCYESRRLESESESDSDSNSSFNSEYADYVNERREAVLNGNEPWYMWRKEPGGLFDGLVLRMAEAMGRMACLQKLVFSMGTEYFDYGVVVEAWKEVVDAGCEVRLMGEVKWEVPDGVLALWRESVGEVSIEAY</sequence>
<evidence type="ECO:0008006" key="4">
    <source>
        <dbReference type="Google" id="ProtNLM"/>
    </source>
</evidence>
<dbReference type="OrthoDB" id="5333491at2759"/>
<protein>
    <recommendedName>
        <fullName evidence="4">F-box domain-containing protein</fullName>
    </recommendedName>
</protein>
<keyword evidence="3" id="KW-1185">Reference proteome</keyword>
<accession>A0A5N6YZ60</accession>
<dbReference type="Proteomes" id="UP000327118">
    <property type="component" value="Unassembled WGS sequence"/>
</dbReference>